<reference evidence="1" key="1">
    <citation type="journal article" date="2020" name="Nat. Commun.">
        <title>Large-scale genome sequencing of mycorrhizal fungi provides insights into the early evolution of symbiotic traits.</title>
        <authorList>
            <person name="Miyauchi S."/>
            <person name="Kiss E."/>
            <person name="Kuo A."/>
            <person name="Drula E."/>
            <person name="Kohler A."/>
            <person name="Sanchez-Garcia M."/>
            <person name="Morin E."/>
            <person name="Andreopoulos B."/>
            <person name="Barry K.W."/>
            <person name="Bonito G."/>
            <person name="Buee M."/>
            <person name="Carver A."/>
            <person name="Chen C."/>
            <person name="Cichocki N."/>
            <person name="Clum A."/>
            <person name="Culley D."/>
            <person name="Crous P.W."/>
            <person name="Fauchery L."/>
            <person name="Girlanda M."/>
            <person name="Hayes R.D."/>
            <person name="Keri Z."/>
            <person name="LaButti K."/>
            <person name="Lipzen A."/>
            <person name="Lombard V."/>
            <person name="Magnuson J."/>
            <person name="Maillard F."/>
            <person name="Murat C."/>
            <person name="Nolan M."/>
            <person name="Ohm R.A."/>
            <person name="Pangilinan J."/>
            <person name="Pereira M.F."/>
            <person name="Perotto S."/>
            <person name="Peter M."/>
            <person name="Pfister S."/>
            <person name="Riley R."/>
            <person name="Sitrit Y."/>
            <person name="Stielow J.B."/>
            <person name="Szollosi G."/>
            <person name="Zifcakova L."/>
            <person name="Stursova M."/>
            <person name="Spatafora J.W."/>
            <person name="Tedersoo L."/>
            <person name="Vaario L.M."/>
            <person name="Yamada A."/>
            <person name="Yan M."/>
            <person name="Wang P."/>
            <person name="Xu J."/>
            <person name="Bruns T."/>
            <person name="Baldrian P."/>
            <person name="Vilgalys R."/>
            <person name="Dunand C."/>
            <person name="Henrissat B."/>
            <person name="Grigoriev I.V."/>
            <person name="Hibbett D."/>
            <person name="Nagy L.G."/>
            <person name="Martin F.M."/>
        </authorList>
    </citation>
    <scope>NUCLEOTIDE SEQUENCE</scope>
    <source>
        <strain evidence="1">UH-Tt-Lm1</strain>
    </source>
</reference>
<dbReference type="EMBL" id="WIUZ02000001">
    <property type="protein sequence ID" value="KAF9792017.1"/>
    <property type="molecule type" value="Genomic_DNA"/>
</dbReference>
<protein>
    <submittedName>
        <fullName evidence="1">Uncharacterized protein</fullName>
    </submittedName>
</protein>
<comment type="caution">
    <text evidence="1">The sequence shown here is derived from an EMBL/GenBank/DDBJ whole genome shotgun (WGS) entry which is preliminary data.</text>
</comment>
<feature type="non-terminal residue" evidence="1">
    <location>
        <position position="92"/>
    </location>
</feature>
<dbReference type="Proteomes" id="UP000736335">
    <property type="component" value="Unassembled WGS sequence"/>
</dbReference>
<proteinExistence type="predicted"/>
<sequence>RSYHPAHLLASLLVRTRTAPHPSLVIPAHRRESKALSNMLKILHDLENFSCNFITTRDYSKCAHAVSQEGRNDNYKASIRSTGRFASATKSA</sequence>
<evidence type="ECO:0000313" key="1">
    <source>
        <dbReference type="EMBL" id="KAF9792017.1"/>
    </source>
</evidence>
<evidence type="ECO:0000313" key="2">
    <source>
        <dbReference type="Proteomes" id="UP000736335"/>
    </source>
</evidence>
<organism evidence="1 2">
    <name type="scientific">Thelephora terrestris</name>
    <dbReference type="NCBI Taxonomy" id="56493"/>
    <lineage>
        <taxon>Eukaryota</taxon>
        <taxon>Fungi</taxon>
        <taxon>Dikarya</taxon>
        <taxon>Basidiomycota</taxon>
        <taxon>Agaricomycotina</taxon>
        <taxon>Agaricomycetes</taxon>
        <taxon>Thelephorales</taxon>
        <taxon>Thelephoraceae</taxon>
        <taxon>Thelephora</taxon>
    </lineage>
</organism>
<accession>A0A9P6LBS7</accession>
<dbReference type="AlphaFoldDB" id="A0A9P6LBS7"/>
<name>A0A9P6LBS7_9AGAM</name>
<keyword evidence="2" id="KW-1185">Reference proteome</keyword>
<feature type="non-terminal residue" evidence="1">
    <location>
        <position position="1"/>
    </location>
</feature>
<gene>
    <name evidence="1" type="ORF">BJ322DRAFT_1026608</name>
</gene>
<reference evidence="1" key="2">
    <citation type="submission" date="2020-11" db="EMBL/GenBank/DDBJ databases">
        <authorList>
            <consortium name="DOE Joint Genome Institute"/>
            <person name="Kuo A."/>
            <person name="Miyauchi S."/>
            <person name="Kiss E."/>
            <person name="Drula E."/>
            <person name="Kohler A."/>
            <person name="Sanchez-Garcia M."/>
            <person name="Andreopoulos B."/>
            <person name="Barry K.W."/>
            <person name="Bonito G."/>
            <person name="Buee M."/>
            <person name="Carver A."/>
            <person name="Chen C."/>
            <person name="Cichocki N."/>
            <person name="Clum A."/>
            <person name="Culley D."/>
            <person name="Crous P.W."/>
            <person name="Fauchery L."/>
            <person name="Girlanda M."/>
            <person name="Hayes R."/>
            <person name="Keri Z."/>
            <person name="Labutti K."/>
            <person name="Lipzen A."/>
            <person name="Lombard V."/>
            <person name="Magnuson J."/>
            <person name="Maillard F."/>
            <person name="Morin E."/>
            <person name="Murat C."/>
            <person name="Nolan M."/>
            <person name="Ohm R."/>
            <person name="Pangilinan J."/>
            <person name="Pereira M."/>
            <person name="Perotto S."/>
            <person name="Peter M."/>
            <person name="Riley R."/>
            <person name="Sitrit Y."/>
            <person name="Stielow B."/>
            <person name="Szollosi G."/>
            <person name="Zifcakova L."/>
            <person name="Stursova M."/>
            <person name="Spatafora J.W."/>
            <person name="Tedersoo L."/>
            <person name="Vaario L.-M."/>
            <person name="Yamada A."/>
            <person name="Yan M."/>
            <person name="Wang P."/>
            <person name="Xu J."/>
            <person name="Bruns T."/>
            <person name="Baldrian P."/>
            <person name="Vilgalys R."/>
            <person name="Henrissat B."/>
            <person name="Grigoriev I.V."/>
            <person name="Hibbett D."/>
            <person name="Nagy L.G."/>
            <person name="Martin F.M."/>
        </authorList>
    </citation>
    <scope>NUCLEOTIDE SEQUENCE</scope>
    <source>
        <strain evidence="1">UH-Tt-Lm1</strain>
    </source>
</reference>